<feature type="domain" description="HTH tetR-type" evidence="3">
    <location>
        <begin position="12"/>
        <end position="72"/>
    </location>
</feature>
<evidence type="ECO:0000259" key="3">
    <source>
        <dbReference type="PROSITE" id="PS50977"/>
    </source>
</evidence>
<evidence type="ECO:0000256" key="2">
    <source>
        <dbReference type="PROSITE-ProRule" id="PRU00335"/>
    </source>
</evidence>
<reference evidence="4 5" key="1">
    <citation type="submission" date="2022-08" db="EMBL/GenBank/DDBJ databases">
        <title>YIM 101645 draft genome.</title>
        <authorList>
            <person name="Chen X."/>
        </authorList>
    </citation>
    <scope>NUCLEOTIDE SEQUENCE [LARGE SCALE GENOMIC DNA]</scope>
    <source>
        <strain evidence="4 5">YIM 101645</strain>
    </source>
</reference>
<dbReference type="RefSeq" id="WP_259428284.1">
    <property type="nucleotide sequence ID" value="NZ_JANWTC010000008.1"/>
</dbReference>
<gene>
    <name evidence="4" type="ORF">NYP18_11215</name>
</gene>
<dbReference type="EMBL" id="JANWTC010000008">
    <property type="protein sequence ID" value="MCS5480225.1"/>
    <property type="molecule type" value="Genomic_DNA"/>
</dbReference>
<dbReference type="PRINTS" id="PR00455">
    <property type="entry name" value="HTHTETR"/>
</dbReference>
<sequence length="243" mass="26940">MYDVDPTGLDDTSTVDGVIEVALEQFSEHGFPETRLDNIAKISGMSKRMIHYHFGDKRGLYHRCLVAAVERITPAGEEMTLDTTVPVEGVTRLVEAVYSRLIENPDCVRLLAMESLHKVMNLRELAHLHNQSEISLHLDRLLLIGQDAGAFRPGIAAEDLFYLMGSLAFFRLTNQDLMINLFDLDPASAENTGGVRRLMIDAVVSFLTANIRDSGHDSYLVTDMVGDGEPQSALGIYDAEDLD</sequence>
<dbReference type="SUPFAM" id="SSF46689">
    <property type="entry name" value="Homeodomain-like"/>
    <property type="match status" value="1"/>
</dbReference>
<dbReference type="PANTHER" id="PTHR30328:SF54">
    <property type="entry name" value="HTH-TYPE TRANSCRIPTIONAL REPRESSOR SCO4008"/>
    <property type="match status" value="1"/>
</dbReference>
<feature type="DNA-binding region" description="H-T-H motif" evidence="2">
    <location>
        <begin position="35"/>
        <end position="54"/>
    </location>
</feature>
<dbReference type="InterPro" id="IPR050109">
    <property type="entry name" value="HTH-type_TetR-like_transc_reg"/>
</dbReference>
<dbReference type="InterPro" id="IPR036271">
    <property type="entry name" value="Tet_transcr_reg_TetR-rel_C_sf"/>
</dbReference>
<keyword evidence="5" id="KW-1185">Reference proteome</keyword>
<dbReference type="PROSITE" id="PS50977">
    <property type="entry name" value="HTH_TETR_2"/>
    <property type="match status" value="1"/>
</dbReference>
<evidence type="ECO:0000256" key="1">
    <source>
        <dbReference type="ARBA" id="ARBA00023125"/>
    </source>
</evidence>
<dbReference type="InterPro" id="IPR041474">
    <property type="entry name" value="NicS_C"/>
</dbReference>
<proteinExistence type="predicted"/>
<name>A0ABT2FYA4_9CORY</name>
<comment type="caution">
    <text evidence="4">The sequence shown here is derived from an EMBL/GenBank/DDBJ whole genome shotgun (WGS) entry which is preliminary data.</text>
</comment>
<dbReference type="PANTHER" id="PTHR30328">
    <property type="entry name" value="TRANSCRIPTIONAL REPRESSOR"/>
    <property type="match status" value="1"/>
</dbReference>
<dbReference type="Gene3D" id="1.10.357.10">
    <property type="entry name" value="Tetracycline Repressor, domain 2"/>
    <property type="match status" value="1"/>
</dbReference>
<organism evidence="4 5">
    <name type="scientific">Corynebacterium lemuris</name>
    <dbReference type="NCBI Taxonomy" id="1859292"/>
    <lineage>
        <taxon>Bacteria</taxon>
        <taxon>Bacillati</taxon>
        <taxon>Actinomycetota</taxon>
        <taxon>Actinomycetes</taxon>
        <taxon>Mycobacteriales</taxon>
        <taxon>Corynebacteriaceae</taxon>
        <taxon>Corynebacterium</taxon>
    </lineage>
</organism>
<protein>
    <submittedName>
        <fullName evidence="4">TetR family transcriptional regulator</fullName>
    </submittedName>
</protein>
<dbReference type="Proteomes" id="UP001205965">
    <property type="component" value="Unassembled WGS sequence"/>
</dbReference>
<dbReference type="InterPro" id="IPR009057">
    <property type="entry name" value="Homeodomain-like_sf"/>
</dbReference>
<evidence type="ECO:0000313" key="5">
    <source>
        <dbReference type="Proteomes" id="UP001205965"/>
    </source>
</evidence>
<dbReference type="SUPFAM" id="SSF48498">
    <property type="entry name" value="Tetracyclin repressor-like, C-terminal domain"/>
    <property type="match status" value="1"/>
</dbReference>
<keyword evidence="1 2" id="KW-0238">DNA-binding</keyword>
<dbReference type="Pfam" id="PF00440">
    <property type="entry name" value="TetR_N"/>
    <property type="match status" value="1"/>
</dbReference>
<dbReference type="Pfam" id="PF17938">
    <property type="entry name" value="TetR_C_29"/>
    <property type="match status" value="1"/>
</dbReference>
<evidence type="ECO:0000313" key="4">
    <source>
        <dbReference type="EMBL" id="MCS5480225.1"/>
    </source>
</evidence>
<dbReference type="InterPro" id="IPR001647">
    <property type="entry name" value="HTH_TetR"/>
</dbReference>
<accession>A0ABT2FYA4</accession>